<evidence type="ECO:0000256" key="1">
    <source>
        <dbReference type="SAM" id="Phobius"/>
    </source>
</evidence>
<dbReference type="InterPro" id="IPR045385">
    <property type="entry name" value="DUF6526"/>
</dbReference>
<dbReference type="RefSeq" id="WP_147052482.1">
    <property type="nucleotide sequence ID" value="NZ_CP042437.1"/>
</dbReference>
<evidence type="ECO:0000313" key="2">
    <source>
        <dbReference type="EMBL" id="QEC75328.1"/>
    </source>
</evidence>
<reference evidence="2 3" key="1">
    <citation type="journal article" date="2013" name="J. Microbiol.">
        <title>Mucilaginibacter ginsenosidivorax sp. nov., with ginsenoside converting activity isolated from sediment.</title>
        <authorList>
            <person name="Kim J.K."/>
            <person name="Choi T.E."/>
            <person name="Liu Q.M."/>
            <person name="Park H.Y."/>
            <person name="Yi T.H."/>
            <person name="Yoon M.H."/>
            <person name="Kim S.C."/>
            <person name="Im W.T."/>
        </authorList>
    </citation>
    <scope>NUCLEOTIDE SEQUENCE [LARGE SCALE GENOMIC DNA]</scope>
    <source>
        <strain evidence="2 3">KHI28</strain>
    </source>
</reference>
<protein>
    <submittedName>
        <fullName evidence="2">Uncharacterized protein</fullName>
    </submittedName>
</protein>
<dbReference type="EMBL" id="CP042437">
    <property type="protein sequence ID" value="QEC75328.1"/>
    <property type="molecule type" value="Genomic_DNA"/>
</dbReference>
<dbReference type="KEGG" id="mgk:FSB76_04995"/>
<dbReference type="Proteomes" id="UP000321362">
    <property type="component" value="Chromosome"/>
</dbReference>
<feature type="transmembrane region" description="Helical" evidence="1">
    <location>
        <begin position="43"/>
        <end position="64"/>
    </location>
</feature>
<keyword evidence="1" id="KW-0472">Membrane</keyword>
<dbReference type="Pfam" id="PF20136">
    <property type="entry name" value="DUF6526"/>
    <property type="match status" value="1"/>
</dbReference>
<dbReference type="AlphaFoldDB" id="A0A5B8VYH3"/>
<gene>
    <name evidence="2" type="ORF">FSB76_04995</name>
</gene>
<evidence type="ECO:0000313" key="3">
    <source>
        <dbReference type="Proteomes" id="UP000321362"/>
    </source>
</evidence>
<feature type="transmembrane region" description="Helical" evidence="1">
    <location>
        <begin position="16"/>
        <end position="37"/>
    </location>
</feature>
<keyword evidence="3" id="KW-1185">Reference proteome</keyword>
<organism evidence="2 3">
    <name type="scientific">Mucilaginibacter ginsenosidivorax</name>
    <dbReference type="NCBI Taxonomy" id="862126"/>
    <lineage>
        <taxon>Bacteria</taxon>
        <taxon>Pseudomonadati</taxon>
        <taxon>Bacteroidota</taxon>
        <taxon>Sphingobacteriia</taxon>
        <taxon>Sphingobacteriales</taxon>
        <taxon>Sphingobacteriaceae</taxon>
        <taxon>Mucilaginibacter</taxon>
    </lineage>
</organism>
<keyword evidence="1" id="KW-1133">Transmembrane helix</keyword>
<proteinExistence type="predicted"/>
<name>A0A5B8VYH3_9SPHI</name>
<dbReference type="OrthoDB" id="765463at2"/>
<accession>A0A5B8VYH3</accession>
<sequence length="143" mass="16434">MTDQNFTNHRRLAPGYHYVLTLLLLVGVISAIVNVVLQWGTSGLMTSLLILLLFTCLLFVFIMMRTFPLKAQDRAIRAEESLRYFILTRQPLSRNLSIGQIAALRFAADEEMVQLVEKTLADNLKPDEIKKAIQTWRADYHRV</sequence>
<keyword evidence="1" id="KW-0812">Transmembrane</keyword>